<evidence type="ECO:0008006" key="4">
    <source>
        <dbReference type="Google" id="ProtNLM"/>
    </source>
</evidence>
<evidence type="ECO:0000256" key="1">
    <source>
        <dbReference type="SAM" id="Phobius"/>
    </source>
</evidence>
<comment type="caution">
    <text evidence="2">The sequence shown here is derived from an EMBL/GenBank/DDBJ whole genome shotgun (WGS) entry which is preliminary data.</text>
</comment>
<evidence type="ECO:0000313" key="3">
    <source>
        <dbReference type="Proteomes" id="UP000236182"/>
    </source>
</evidence>
<dbReference type="AlphaFoldDB" id="A0A316X0J1"/>
<evidence type="ECO:0000313" key="2">
    <source>
        <dbReference type="EMBL" id="PWN64430.1"/>
    </source>
</evidence>
<keyword evidence="1" id="KW-0472">Membrane</keyword>
<feature type="transmembrane region" description="Helical" evidence="1">
    <location>
        <begin position="65"/>
        <end position="84"/>
    </location>
</feature>
<dbReference type="Proteomes" id="UP000236182">
    <property type="component" value="Unassembled WGS sequence"/>
</dbReference>
<reference evidence="2" key="1">
    <citation type="submission" date="2018-04" db="EMBL/GenBank/DDBJ databases">
        <title>Draft Genome Sequences of Chryseobacterium lactis NCTC11390T isolated from milk, Chryseobacterium oncorhynchi 701B-08T from rainbow trout, and Chryseobacterium viscerum 687B-08T from diseased fish.</title>
        <authorList>
            <person name="Jeong J.-J."/>
            <person name="Lee Y.J."/>
            <person name="Pathiraja D."/>
            <person name="Park B."/>
            <person name="Choi I.-G."/>
            <person name="Kim K.D."/>
        </authorList>
    </citation>
    <scope>NUCLEOTIDE SEQUENCE [LARGE SCALE GENOMIC DNA]</scope>
    <source>
        <strain evidence="2">701B-08</strain>
    </source>
</reference>
<organism evidence="2 3">
    <name type="scientific">Chryseobacterium oncorhynchi</name>
    <dbReference type="NCBI Taxonomy" id="741074"/>
    <lineage>
        <taxon>Bacteria</taxon>
        <taxon>Pseudomonadati</taxon>
        <taxon>Bacteroidota</taxon>
        <taxon>Flavobacteriia</taxon>
        <taxon>Flavobacteriales</taxon>
        <taxon>Weeksellaceae</taxon>
        <taxon>Chryseobacterium group</taxon>
        <taxon>Chryseobacterium</taxon>
    </lineage>
</organism>
<sequence>MKKIIIHSVSIMVSFIWLIETRQTFNPFTLKGPGFLKFYLLLLLGFYSSIFILKLLKEPISKTTLYFMLFIFVLGMIKLIRGILLGKPVGFLVMILIAECIVILLFKLFHVKNKIKN</sequence>
<accession>A0A316X0J1</accession>
<dbReference type="OrthoDB" id="1273304at2"/>
<dbReference type="RefSeq" id="WP_109620932.1">
    <property type="nucleotide sequence ID" value="NZ_PPEI02000003.1"/>
</dbReference>
<proteinExistence type="predicted"/>
<name>A0A316X0J1_9FLAO</name>
<feature type="transmembrane region" description="Helical" evidence="1">
    <location>
        <begin position="34"/>
        <end position="53"/>
    </location>
</feature>
<feature type="transmembrane region" description="Helical" evidence="1">
    <location>
        <begin position="90"/>
        <end position="109"/>
    </location>
</feature>
<protein>
    <recommendedName>
        <fullName evidence="4">DUF4345 domain-containing protein</fullName>
    </recommendedName>
</protein>
<dbReference type="EMBL" id="PPEI02000003">
    <property type="protein sequence ID" value="PWN64430.1"/>
    <property type="molecule type" value="Genomic_DNA"/>
</dbReference>
<keyword evidence="1" id="KW-0812">Transmembrane</keyword>
<keyword evidence="1" id="KW-1133">Transmembrane helix</keyword>
<keyword evidence="3" id="KW-1185">Reference proteome</keyword>
<gene>
    <name evidence="2" type="ORF">C1638_011040</name>
</gene>